<organism evidence="12 13">
    <name type="scientific">Bradyrhizobium canariense</name>
    <dbReference type="NCBI Taxonomy" id="255045"/>
    <lineage>
        <taxon>Bacteria</taxon>
        <taxon>Pseudomonadati</taxon>
        <taxon>Pseudomonadota</taxon>
        <taxon>Alphaproteobacteria</taxon>
        <taxon>Hyphomicrobiales</taxon>
        <taxon>Nitrobacteraceae</taxon>
        <taxon>Bradyrhizobium</taxon>
    </lineage>
</organism>
<feature type="binding site" description="axial binding residue" evidence="9">
    <location>
        <position position="82"/>
    </location>
    <ligand>
        <name>heme c</name>
        <dbReference type="ChEBI" id="CHEBI:61717"/>
        <label>1</label>
    </ligand>
    <ligandPart>
        <name>Fe</name>
        <dbReference type="ChEBI" id="CHEBI:18248"/>
    </ligandPart>
</feature>
<feature type="binding site" description="covalent" evidence="8">
    <location>
        <position position="131"/>
    </location>
    <ligand>
        <name>heme c</name>
        <dbReference type="ChEBI" id="CHEBI:61717"/>
        <label>2</label>
    </ligand>
</feature>
<dbReference type="EMBL" id="LT629750">
    <property type="protein sequence ID" value="SDT27550.1"/>
    <property type="molecule type" value="Genomic_DNA"/>
</dbReference>
<dbReference type="GO" id="GO:0042597">
    <property type="term" value="C:periplasmic space"/>
    <property type="evidence" value="ECO:0007669"/>
    <property type="project" value="UniProtKB-SubCell"/>
</dbReference>
<feature type="binding site" description="covalent" evidence="8">
    <location>
        <position position="134"/>
    </location>
    <ligand>
        <name>heme c</name>
        <dbReference type="ChEBI" id="CHEBI:61717"/>
        <label>2</label>
    </ligand>
</feature>
<evidence type="ECO:0000256" key="1">
    <source>
        <dbReference type="ARBA" id="ARBA00004418"/>
    </source>
</evidence>
<dbReference type="PROSITE" id="PS51007">
    <property type="entry name" value="CYTC"/>
    <property type="match status" value="1"/>
</dbReference>
<feature type="binding site" description="axial binding residue" evidence="9">
    <location>
        <position position="43"/>
    </location>
    <ligand>
        <name>heme c</name>
        <dbReference type="ChEBI" id="CHEBI:61717"/>
        <label>1</label>
    </ligand>
    <ligandPart>
        <name>Fe</name>
        <dbReference type="ChEBI" id="CHEBI:18248"/>
    </ligandPart>
</feature>
<dbReference type="Gene3D" id="1.10.760.10">
    <property type="entry name" value="Cytochrome c-like domain"/>
    <property type="match status" value="2"/>
</dbReference>
<keyword evidence="6" id="KW-0249">Electron transport</keyword>
<feature type="signal peptide" evidence="10">
    <location>
        <begin position="1"/>
        <end position="25"/>
    </location>
</feature>
<comment type="subcellular location">
    <subcellularLocation>
        <location evidence="1">Periplasm</location>
    </subcellularLocation>
</comment>
<keyword evidence="4 9" id="KW-0479">Metal-binding</keyword>
<feature type="binding site" description="axial binding residue" evidence="9">
    <location>
        <position position="176"/>
    </location>
    <ligand>
        <name>heme c</name>
        <dbReference type="ChEBI" id="CHEBI:61717"/>
        <label>2</label>
    </ligand>
    <ligandPart>
        <name>Fe</name>
        <dbReference type="ChEBI" id="CHEBI:18248"/>
    </ligandPart>
</feature>
<sequence length="198" mass="21090">MRSRFALYAWCGLALGLAPMVSARAADAVAAGKEKAEICAGCHGDNGISQTENIPSLAGQQDQFIQWQLVFFRGGARKNEQMQPIAEQISNEDIRILGAYFASLTPPKNAKPDDNPDLSKKGAQAAVGRRCASCHTDSYAGTKAVARLAGQREEVLVKALHDYKSGVRTGGAGAAMTDVAYPLSDEEITALAHYLAHL</sequence>
<name>A0A1H1Z1H1_9BRAD</name>
<evidence type="ECO:0000256" key="4">
    <source>
        <dbReference type="ARBA" id="ARBA00022723"/>
    </source>
</evidence>
<evidence type="ECO:0000256" key="7">
    <source>
        <dbReference type="ARBA" id="ARBA00023004"/>
    </source>
</evidence>
<dbReference type="GO" id="GO:0009055">
    <property type="term" value="F:electron transfer activity"/>
    <property type="evidence" value="ECO:0007669"/>
    <property type="project" value="InterPro"/>
</dbReference>
<feature type="chain" id="PRO_5009267202" evidence="10">
    <location>
        <begin position="26"/>
        <end position="198"/>
    </location>
</feature>
<evidence type="ECO:0000259" key="11">
    <source>
        <dbReference type="PROSITE" id="PS51007"/>
    </source>
</evidence>
<keyword evidence="13" id="KW-1185">Reference proteome</keyword>
<evidence type="ECO:0000256" key="9">
    <source>
        <dbReference type="PIRSR" id="PIRSR000005-2"/>
    </source>
</evidence>
<dbReference type="AlphaFoldDB" id="A0A1H1Z1H1"/>
<comment type="PTM">
    <text evidence="8">Binds 2 heme c groups covalently per subunit.</text>
</comment>
<reference evidence="13" key="1">
    <citation type="submission" date="2016-10" db="EMBL/GenBank/DDBJ databases">
        <authorList>
            <person name="Varghese N."/>
            <person name="Submissions S."/>
        </authorList>
    </citation>
    <scope>NUCLEOTIDE SEQUENCE [LARGE SCALE GENOMIC DNA]</scope>
    <source>
        <strain evidence="13">GAS369</strain>
    </source>
</reference>
<evidence type="ECO:0000256" key="8">
    <source>
        <dbReference type="PIRSR" id="PIRSR000005-1"/>
    </source>
</evidence>
<accession>A0A1H1Z1H1</accession>
<protein>
    <submittedName>
        <fullName evidence="12">Cytochrome c553</fullName>
    </submittedName>
</protein>
<dbReference type="PANTHER" id="PTHR33751">
    <property type="entry name" value="CBB3-TYPE CYTOCHROME C OXIDASE SUBUNIT FIXP"/>
    <property type="match status" value="1"/>
</dbReference>
<feature type="binding site" description="covalent" evidence="8">
    <location>
        <position position="39"/>
    </location>
    <ligand>
        <name>heme c</name>
        <dbReference type="ChEBI" id="CHEBI:61717"/>
        <label>1</label>
    </ligand>
</feature>
<evidence type="ECO:0000256" key="3">
    <source>
        <dbReference type="ARBA" id="ARBA00022617"/>
    </source>
</evidence>
<keyword evidence="10" id="KW-0732">Signal</keyword>
<dbReference type="InterPro" id="IPR024167">
    <property type="entry name" value="Cytochrome_c4-like"/>
</dbReference>
<dbReference type="SUPFAM" id="SSF46626">
    <property type="entry name" value="Cytochrome c"/>
    <property type="match status" value="2"/>
</dbReference>
<feature type="binding site" description="axial binding residue" evidence="9">
    <location>
        <position position="135"/>
    </location>
    <ligand>
        <name>heme c</name>
        <dbReference type="ChEBI" id="CHEBI:61717"/>
        <label>2</label>
    </ligand>
    <ligandPart>
        <name>Fe</name>
        <dbReference type="ChEBI" id="CHEBI:18248"/>
    </ligandPart>
</feature>
<dbReference type="PIRSF" id="PIRSF000005">
    <property type="entry name" value="Cytochrome_c4"/>
    <property type="match status" value="1"/>
</dbReference>
<dbReference type="PANTHER" id="PTHR33751:SF9">
    <property type="entry name" value="CYTOCHROME C4"/>
    <property type="match status" value="1"/>
</dbReference>
<keyword evidence="2" id="KW-0813">Transport</keyword>
<dbReference type="GO" id="GO:0020037">
    <property type="term" value="F:heme binding"/>
    <property type="evidence" value="ECO:0007669"/>
    <property type="project" value="InterPro"/>
</dbReference>
<dbReference type="Proteomes" id="UP000243904">
    <property type="component" value="Chromosome I"/>
</dbReference>
<evidence type="ECO:0000256" key="6">
    <source>
        <dbReference type="ARBA" id="ARBA00022982"/>
    </source>
</evidence>
<evidence type="ECO:0000256" key="2">
    <source>
        <dbReference type="ARBA" id="ARBA00022448"/>
    </source>
</evidence>
<dbReference type="InterPro" id="IPR036909">
    <property type="entry name" value="Cyt_c-like_dom_sf"/>
</dbReference>
<dbReference type="GO" id="GO:0005506">
    <property type="term" value="F:iron ion binding"/>
    <property type="evidence" value="ECO:0007669"/>
    <property type="project" value="InterPro"/>
</dbReference>
<dbReference type="InterPro" id="IPR009056">
    <property type="entry name" value="Cyt_c-like_dom"/>
</dbReference>
<keyword evidence="7 9" id="KW-0408">Iron</keyword>
<keyword evidence="5" id="KW-0574">Periplasm</keyword>
<feature type="binding site" description="covalent" evidence="8">
    <location>
        <position position="42"/>
    </location>
    <ligand>
        <name>heme c</name>
        <dbReference type="ChEBI" id="CHEBI:61717"/>
        <label>1</label>
    </ligand>
</feature>
<proteinExistence type="predicted"/>
<gene>
    <name evidence="12" type="ORF">SAMN05444158_5147</name>
</gene>
<evidence type="ECO:0000313" key="12">
    <source>
        <dbReference type="EMBL" id="SDT27550.1"/>
    </source>
</evidence>
<keyword evidence="3 8" id="KW-0349">Heme</keyword>
<evidence type="ECO:0000256" key="5">
    <source>
        <dbReference type="ARBA" id="ARBA00022764"/>
    </source>
</evidence>
<dbReference type="InterPro" id="IPR050597">
    <property type="entry name" value="Cytochrome_c_Oxidase_Subunit"/>
</dbReference>
<evidence type="ECO:0000256" key="10">
    <source>
        <dbReference type="SAM" id="SignalP"/>
    </source>
</evidence>
<dbReference type="Pfam" id="PF00034">
    <property type="entry name" value="Cytochrom_C"/>
    <property type="match status" value="1"/>
</dbReference>
<feature type="domain" description="Cytochrome c" evidence="11">
    <location>
        <begin position="27"/>
        <end position="198"/>
    </location>
</feature>
<evidence type="ECO:0000313" key="13">
    <source>
        <dbReference type="Proteomes" id="UP000243904"/>
    </source>
</evidence>